<dbReference type="Proteomes" id="UP000053989">
    <property type="component" value="Unassembled WGS sequence"/>
</dbReference>
<reference evidence="2 3" key="1">
    <citation type="submission" date="2014-04" db="EMBL/GenBank/DDBJ databases">
        <authorList>
            <consortium name="DOE Joint Genome Institute"/>
            <person name="Kuo A."/>
            <person name="Kohler A."/>
            <person name="Nagy L.G."/>
            <person name="Floudas D."/>
            <person name="Copeland A."/>
            <person name="Barry K.W."/>
            <person name="Cichocki N."/>
            <person name="Veneault-Fourrey C."/>
            <person name="LaButti K."/>
            <person name="Lindquist E.A."/>
            <person name="Lipzen A."/>
            <person name="Lundell T."/>
            <person name="Morin E."/>
            <person name="Murat C."/>
            <person name="Sun H."/>
            <person name="Tunlid A."/>
            <person name="Henrissat B."/>
            <person name="Grigoriev I.V."/>
            <person name="Hibbett D.S."/>
            <person name="Martin F."/>
            <person name="Nordberg H.P."/>
            <person name="Cantor M.N."/>
            <person name="Hua S.X."/>
        </authorList>
    </citation>
    <scope>NUCLEOTIDE SEQUENCE [LARGE SCALE GENOMIC DNA]</scope>
    <source>
        <strain evidence="2 3">Foug A</strain>
    </source>
</reference>
<gene>
    <name evidence="2" type="ORF">SCLCIDRAFT_771018</name>
</gene>
<protein>
    <submittedName>
        <fullName evidence="2">Uncharacterized protein</fullName>
    </submittedName>
</protein>
<dbReference type="InParanoid" id="A0A0C3E399"/>
<evidence type="ECO:0000313" key="2">
    <source>
        <dbReference type="EMBL" id="KIM62954.1"/>
    </source>
</evidence>
<dbReference type="AlphaFoldDB" id="A0A0C3E399"/>
<organism evidence="2 3">
    <name type="scientific">Scleroderma citrinum Foug A</name>
    <dbReference type="NCBI Taxonomy" id="1036808"/>
    <lineage>
        <taxon>Eukaryota</taxon>
        <taxon>Fungi</taxon>
        <taxon>Dikarya</taxon>
        <taxon>Basidiomycota</taxon>
        <taxon>Agaricomycotina</taxon>
        <taxon>Agaricomycetes</taxon>
        <taxon>Agaricomycetidae</taxon>
        <taxon>Boletales</taxon>
        <taxon>Sclerodermatineae</taxon>
        <taxon>Sclerodermataceae</taxon>
        <taxon>Scleroderma</taxon>
    </lineage>
</organism>
<sequence>MVKKVGQAKRPWKPHSVGKDTEMSENVPGIPKPRRRVVFGQVESGDEAIVANVEGGTTSDGDGEKSSGMGGTTSGGSVDSIRVEAALLTIESRHMSQSRGFQSNISPVSSKPPTWLSKRFYRVYRPRNRRGRLKIKPRNVSPAQEVKTTYPGYGIAMRSMQSRRNRIGSLNNLAADLRMQGERQRGVEGYG</sequence>
<evidence type="ECO:0000256" key="1">
    <source>
        <dbReference type="SAM" id="MobiDB-lite"/>
    </source>
</evidence>
<name>A0A0C3E399_9AGAM</name>
<evidence type="ECO:0000313" key="3">
    <source>
        <dbReference type="Proteomes" id="UP000053989"/>
    </source>
</evidence>
<feature type="region of interest" description="Disordered" evidence="1">
    <location>
        <begin position="48"/>
        <end position="77"/>
    </location>
</feature>
<feature type="compositionally biased region" description="Basic residues" evidence="1">
    <location>
        <begin position="1"/>
        <end position="13"/>
    </location>
</feature>
<feature type="region of interest" description="Disordered" evidence="1">
    <location>
        <begin position="1"/>
        <end position="33"/>
    </location>
</feature>
<keyword evidence="3" id="KW-1185">Reference proteome</keyword>
<dbReference type="EMBL" id="KN822038">
    <property type="protein sequence ID" value="KIM62954.1"/>
    <property type="molecule type" value="Genomic_DNA"/>
</dbReference>
<accession>A0A0C3E399</accession>
<reference evidence="3" key="2">
    <citation type="submission" date="2015-01" db="EMBL/GenBank/DDBJ databases">
        <title>Evolutionary Origins and Diversification of the Mycorrhizal Mutualists.</title>
        <authorList>
            <consortium name="DOE Joint Genome Institute"/>
            <consortium name="Mycorrhizal Genomics Consortium"/>
            <person name="Kohler A."/>
            <person name="Kuo A."/>
            <person name="Nagy L.G."/>
            <person name="Floudas D."/>
            <person name="Copeland A."/>
            <person name="Barry K.W."/>
            <person name="Cichocki N."/>
            <person name="Veneault-Fourrey C."/>
            <person name="LaButti K."/>
            <person name="Lindquist E.A."/>
            <person name="Lipzen A."/>
            <person name="Lundell T."/>
            <person name="Morin E."/>
            <person name="Murat C."/>
            <person name="Riley R."/>
            <person name="Ohm R."/>
            <person name="Sun H."/>
            <person name="Tunlid A."/>
            <person name="Henrissat B."/>
            <person name="Grigoriev I.V."/>
            <person name="Hibbett D.S."/>
            <person name="Martin F."/>
        </authorList>
    </citation>
    <scope>NUCLEOTIDE SEQUENCE [LARGE SCALE GENOMIC DNA]</scope>
    <source>
        <strain evidence="3">Foug A</strain>
    </source>
</reference>
<dbReference type="HOGENOM" id="CLU_1422195_0_0_1"/>
<proteinExistence type="predicted"/>